<feature type="non-terminal residue" evidence="2">
    <location>
        <position position="1"/>
    </location>
</feature>
<feature type="compositionally biased region" description="Pro residues" evidence="1">
    <location>
        <begin position="1"/>
        <end position="10"/>
    </location>
</feature>
<accession>A0AAV3IG57</accession>
<sequence length="43" mass="4784">ASKCPPPPPKNEWRKVKLKSGGLKTAEKVKSQQSIIIEHPFLS</sequence>
<reference evidence="2 3" key="1">
    <citation type="submission" date="2012-11" db="EMBL/GenBank/DDBJ databases">
        <authorList>
            <person name="Weinstock G."/>
            <person name="Sodergren E."/>
            <person name="Lobos E.A."/>
            <person name="Fulton L."/>
            <person name="Fulton R."/>
            <person name="Courtney L."/>
            <person name="Fronick C."/>
            <person name="O'Laughlin M."/>
            <person name="Godfrey J."/>
            <person name="Wilson R.M."/>
            <person name="Miner T."/>
            <person name="Farmer C."/>
            <person name="Delehaunty K."/>
            <person name="Cordes M."/>
            <person name="Minx P."/>
            <person name="Tomlinson C."/>
            <person name="Chen J."/>
            <person name="Wollam A."/>
            <person name="Pepin K.H."/>
            <person name="Bhonagiri V."/>
            <person name="Zhang X."/>
            <person name="Suruliraj S."/>
            <person name="Antonio M."/>
            <person name="Secka O."/>
            <person name="Thomas J."/>
            <person name="Warren W."/>
            <person name="Mitreva M."/>
            <person name="Mardis E.R."/>
            <person name="Wilson R.K."/>
        </authorList>
    </citation>
    <scope>NUCLEOTIDE SEQUENCE [LARGE SCALE GENOMIC DNA]</scope>
    <source>
        <strain evidence="2 3">GAM120Ai</strain>
    </source>
</reference>
<evidence type="ECO:0000313" key="2">
    <source>
        <dbReference type="EMBL" id="EMG96946.1"/>
    </source>
</evidence>
<comment type="caution">
    <text evidence="2">The sequence shown here is derived from an EMBL/GenBank/DDBJ whole genome shotgun (WGS) entry which is preliminary data.</text>
</comment>
<name>A0AAV3IG57_HELPX</name>
<dbReference type="AlphaFoldDB" id="A0AAV3IG57"/>
<protein>
    <submittedName>
        <fullName evidence="2">Uncharacterized protein</fullName>
    </submittedName>
</protein>
<dbReference type="EMBL" id="APDF01000011">
    <property type="protein sequence ID" value="EMG96946.1"/>
    <property type="molecule type" value="Genomic_DNA"/>
</dbReference>
<evidence type="ECO:0000256" key="1">
    <source>
        <dbReference type="SAM" id="MobiDB-lite"/>
    </source>
</evidence>
<gene>
    <name evidence="2" type="ORF">HMPREF1401_00355</name>
</gene>
<evidence type="ECO:0000313" key="3">
    <source>
        <dbReference type="Proteomes" id="UP000012012"/>
    </source>
</evidence>
<feature type="region of interest" description="Disordered" evidence="1">
    <location>
        <begin position="1"/>
        <end position="25"/>
    </location>
</feature>
<proteinExistence type="predicted"/>
<dbReference type="Proteomes" id="UP000012012">
    <property type="component" value="Unassembled WGS sequence"/>
</dbReference>
<organism evidence="2 3">
    <name type="scientific">Helicobacter pylori GAM120Ai</name>
    <dbReference type="NCBI Taxonomy" id="1159029"/>
    <lineage>
        <taxon>Bacteria</taxon>
        <taxon>Pseudomonadati</taxon>
        <taxon>Campylobacterota</taxon>
        <taxon>Epsilonproteobacteria</taxon>
        <taxon>Campylobacterales</taxon>
        <taxon>Helicobacteraceae</taxon>
        <taxon>Helicobacter</taxon>
    </lineage>
</organism>